<reference evidence="6" key="1">
    <citation type="submission" date="2015-07" db="EMBL/GenBank/DDBJ databases">
        <title>MeaNS - Measles Nucleotide Surveillance Program.</title>
        <authorList>
            <person name="Tran T."/>
            <person name="Druce J."/>
        </authorList>
    </citation>
    <scope>NUCLEOTIDE SEQUENCE</scope>
    <source>
        <strain evidence="6">UCB-OBI-ISO-001</strain>
        <tissue evidence="6">Gonad</tissue>
    </source>
</reference>
<evidence type="ECO:0000256" key="3">
    <source>
        <dbReference type="SAM" id="Phobius"/>
    </source>
</evidence>
<dbReference type="InterPro" id="IPR032423">
    <property type="entry name" value="AAA_assoc_2"/>
</dbReference>
<keyword evidence="1" id="KW-0547">Nucleotide-binding</keyword>
<dbReference type="GO" id="GO:0000731">
    <property type="term" value="P:DNA synthesis involved in DNA repair"/>
    <property type="evidence" value="ECO:0007669"/>
    <property type="project" value="TreeGrafter"/>
</dbReference>
<evidence type="ECO:0000259" key="5">
    <source>
        <dbReference type="Pfam" id="PF16193"/>
    </source>
</evidence>
<sequence>MVVLRVHHLFVWELPARMSSHTACRYSVSGRPNVWINNKVIEEIAFLCDGDGRVALNCLQMAVQSQIQKNEVDTTEYSPTIIDVDCVKESLERSCILYDKKGEEHYNCASALQKSIRGSDPDAALYWMARMLEGGEDPLFIARRLVRTASEDIGLADPLALTQAVAAFQATNFIGKPECDVILAQCAVYLARAPKSVEVYSAYTKAKQCILEHRGPLPSVPLHLRNATTGLMKSLVIVIIIVVVVVIIIISTIIMIVIILIITIIICISIIIIIIIIIILFIIIII</sequence>
<feature type="transmembrane region" description="Helical" evidence="3">
    <location>
        <begin position="235"/>
        <end position="254"/>
    </location>
</feature>
<dbReference type="Gene3D" id="1.10.3710.10">
    <property type="entry name" value="DNA polymerase III clamp loader subunits, C-terminal domain"/>
    <property type="match status" value="1"/>
</dbReference>
<dbReference type="AlphaFoldDB" id="A0A0L8H5N9"/>
<name>A0A0L8H5N9_OCTBM</name>
<accession>A0A0L8H5N9</accession>
<proteinExistence type="predicted"/>
<dbReference type="GO" id="GO:0005634">
    <property type="term" value="C:nucleus"/>
    <property type="evidence" value="ECO:0007669"/>
    <property type="project" value="TreeGrafter"/>
</dbReference>
<dbReference type="EMBL" id="KQ419176">
    <property type="protein sequence ID" value="KOF84399.1"/>
    <property type="molecule type" value="Genomic_DNA"/>
</dbReference>
<dbReference type="InterPro" id="IPR008921">
    <property type="entry name" value="DNA_pol3_clamp-load_cplx_C"/>
</dbReference>
<dbReference type="Gene3D" id="1.10.8.60">
    <property type="match status" value="1"/>
</dbReference>
<dbReference type="FunFam" id="1.20.272.10:FF:000001">
    <property type="entry name" value="Putative AAA family ATPase"/>
    <property type="match status" value="1"/>
</dbReference>
<keyword evidence="2" id="KW-0067">ATP-binding</keyword>
<dbReference type="STRING" id="37653.A0A0L8H5N9"/>
<evidence type="ECO:0000256" key="2">
    <source>
        <dbReference type="ARBA" id="ARBA00022840"/>
    </source>
</evidence>
<dbReference type="InterPro" id="IPR051314">
    <property type="entry name" value="AAA_ATPase_RarA/MGS1/WRNIP1"/>
</dbReference>
<feature type="domain" description="AAA C-terminal" evidence="5">
    <location>
        <begin position="33"/>
        <end position="117"/>
    </location>
</feature>
<dbReference type="GO" id="GO:0005524">
    <property type="term" value="F:ATP binding"/>
    <property type="evidence" value="ECO:0007669"/>
    <property type="project" value="UniProtKB-KW"/>
</dbReference>
<feature type="transmembrane region" description="Helical" evidence="3">
    <location>
        <begin position="260"/>
        <end position="285"/>
    </location>
</feature>
<evidence type="ECO:0000259" key="4">
    <source>
        <dbReference type="Pfam" id="PF12002"/>
    </source>
</evidence>
<dbReference type="CDD" id="cd18139">
    <property type="entry name" value="HLD_clamp_RarA"/>
    <property type="match status" value="1"/>
</dbReference>
<dbReference type="Gene3D" id="1.20.272.10">
    <property type="match status" value="1"/>
</dbReference>
<dbReference type="InterPro" id="IPR021886">
    <property type="entry name" value="MgsA_C"/>
</dbReference>
<dbReference type="GO" id="GO:0003677">
    <property type="term" value="F:DNA binding"/>
    <property type="evidence" value="ECO:0007669"/>
    <property type="project" value="InterPro"/>
</dbReference>
<dbReference type="GO" id="GO:0017116">
    <property type="term" value="F:single-stranded DNA helicase activity"/>
    <property type="evidence" value="ECO:0007669"/>
    <property type="project" value="TreeGrafter"/>
</dbReference>
<protein>
    <recommendedName>
        <fullName evidence="7">MgsA AAA+ ATPase C-terminal domain-containing protein</fullName>
    </recommendedName>
</protein>
<dbReference type="Pfam" id="PF12002">
    <property type="entry name" value="MgsA_C"/>
    <property type="match status" value="1"/>
</dbReference>
<evidence type="ECO:0008006" key="7">
    <source>
        <dbReference type="Google" id="ProtNLM"/>
    </source>
</evidence>
<evidence type="ECO:0000313" key="6">
    <source>
        <dbReference type="EMBL" id="KOF84399.1"/>
    </source>
</evidence>
<evidence type="ECO:0000256" key="1">
    <source>
        <dbReference type="ARBA" id="ARBA00022741"/>
    </source>
</evidence>
<keyword evidence="3" id="KW-0472">Membrane</keyword>
<dbReference type="OrthoDB" id="10265467at2759"/>
<keyword evidence="3" id="KW-0812">Transmembrane</keyword>
<dbReference type="GO" id="GO:0008047">
    <property type="term" value="F:enzyme activator activity"/>
    <property type="evidence" value="ECO:0007669"/>
    <property type="project" value="TreeGrafter"/>
</dbReference>
<dbReference type="GO" id="GO:0006261">
    <property type="term" value="P:DNA-templated DNA replication"/>
    <property type="evidence" value="ECO:0007669"/>
    <property type="project" value="TreeGrafter"/>
</dbReference>
<dbReference type="Pfam" id="PF16193">
    <property type="entry name" value="AAA_assoc_2"/>
    <property type="match status" value="1"/>
</dbReference>
<dbReference type="PANTHER" id="PTHR13779:SF7">
    <property type="entry name" value="ATPASE WRNIP1"/>
    <property type="match status" value="1"/>
</dbReference>
<gene>
    <name evidence="6" type="ORF">OCBIM_22022148mg</name>
</gene>
<dbReference type="PANTHER" id="PTHR13779">
    <property type="entry name" value="WERNER HELICASE-INTERACTING PROTEIN 1 FAMILY MEMBER"/>
    <property type="match status" value="1"/>
</dbReference>
<organism evidence="6">
    <name type="scientific">Octopus bimaculoides</name>
    <name type="common">California two-spotted octopus</name>
    <dbReference type="NCBI Taxonomy" id="37653"/>
    <lineage>
        <taxon>Eukaryota</taxon>
        <taxon>Metazoa</taxon>
        <taxon>Spiralia</taxon>
        <taxon>Lophotrochozoa</taxon>
        <taxon>Mollusca</taxon>
        <taxon>Cephalopoda</taxon>
        <taxon>Coleoidea</taxon>
        <taxon>Octopodiformes</taxon>
        <taxon>Octopoda</taxon>
        <taxon>Incirrata</taxon>
        <taxon>Octopodidae</taxon>
        <taxon>Octopus</taxon>
    </lineage>
</organism>
<feature type="domain" description="MgsA AAA+ ATPase C-terminal" evidence="4">
    <location>
        <begin position="118"/>
        <end position="235"/>
    </location>
</feature>
<dbReference type="SUPFAM" id="SSF48019">
    <property type="entry name" value="post-AAA+ oligomerization domain-like"/>
    <property type="match status" value="1"/>
</dbReference>
<keyword evidence="3" id="KW-1133">Transmembrane helix</keyword>